<dbReference type="Proteomes" id="UP000242602">
    <property type="component" value="Unassembled WGS sequence"/>
</dbReference>
<dbReference type="EMBL" id="JH659694">
    <property type="protein sequence ID" value="OCB06981.1"/>
    <property type="molecule type" value="Genomic_DNA"/>
</dbReference>
<dbReference type="EC" id="3.4.19.12" evidence="2"/>
<evidence type="ECO:0000256" key="4">
    <source>
        <dbReference type="ARBA" id="ARBA00022786"/>
    </source>
</evidence>
<reference evidence="8" key="2">
    <citation type="submission" date="2016-07" db="EMBL/GenBank/DDBJ databases">
        <authorList>
            <person name="Coyne R.S."/>
            <person name="Hamilton E.P."/>
            <person name="Orias E."/>
            <person name="Russ C."/>
            <person name="Kapusta A."/>
            <person name="Bidwell S.L."/>
            <person name="Krishnakumar V."/>
            <person name="Zafar N."/>
            <person name="Tang H."/>
            <person name="Hadjithomas M."/>
        </authorList>
    </citation>
    <scope>NUCLEOTIDE SEQUENCE [LARGE SCALE GENOMIC DNA]</scope>
    <source>
        <strain evidence="8">SB210</strain>
    </source>
</reference>
<dbReference type="InterPro" id="IPR051346">
    <property type="entry name" value="OTU_Deubiquitinase"/>
</dbReference>
<evidence type="ECO:0000256" key="5">
    <source>
        <dbReference type="ARBA" id="ARBA00022801"/>
    </source>
</evidence>
<evidence type="ECO:0000259" key="7">
    <source>
        <dbReference type="Pfam" id="PF12340"/>
    </source>
</evidence>
<name>A0A1B9C253_TETTS</name>
<gene>
    <name evidence="8" type="ORF">TTHMIC_00008</name>
</gene>
<keyword evidence="3" id="KW-0645">Protease</keyword>
<keyword evidence="5" id="KW-0378">Hydrolase</keyword>
<dbReference type="Pfam" id="PF12340">
    <property type="entry name" value="DUF3638"/>
    <property type="match status" value="1"/>
</dbReference>
<organism evidence="8">
    <name type="scientific">Tetrahymena thermophila (strain SB210)</name>
    <dbReference type="NCBI Taxonomy" id="312017"/>
    <lineage>
        <taxon>Eukaryota</taxon>
        <taxon>Sar</taxon>
        <taxon>Alveolata</taxon>
        <taxon>Ciliophora</taxon>
        <taxon>Intramacronucleata</taxon>
        <taxon>Oligohymenophorea</taxon>
        <taxon>Hymenostomatida</taxon>
        <taxon>Tetrahymenina</taxon>
        <taxon>Tetrahymenidae</taxon>
        <taxon>Tetrahymena</taxon>
    </lineage>
</organism>
<dbReference type="GO" id="GO:0004843">
    <property type="term" value="F:cysteine-type deubiquitinase activity"/>
    <property type="evidence" value="ECO:0007669"/>
    <property type="project" value="UniProtKB-EC"/>
</dbReference>
<evidence type="ECO:0000256" key="6">
    <source>
        <dbReference type="ARBA" id="ARBA00022807"/>
    </source>
</evidence>
<sequence>MRNQLVNQSLETFLKNNFEKLENMFSSACQTQLKDNALEELFPVNLLLSYFQSRQYQINYQQVNIFQLSDENQNLFQNLVGLFTQWKLSLEEIKKVQYEESLEQYILKLRSQIQNSDQLILPTGFSSIHIKKQNVAHIKMLDDKYQGFYPSCIIIENNVTNKSKNLRIIDPITPYQSSINQINIDKINLGICIDDVALDSLSQVFLQQLLSIRIFQTLSPYLYEEFYEVVIPQLEGNSYIKQNESDFLKLDEKRFQNLSYTLVKKVLYYFIQQKLEEKKAFKLYNQIVLEFEFKVLISLFQLYSEKESFTNQYYDNKYPCILVIENILVSLCERVSQEATLQDDIDKNLLIEKTQEIQFEILKRQESRFLVQKISNIKFNQENFAQYLSKELKDLKMYKDLIHIYSYGQGNYLPTALRNKEIANHFLTQNQDILQNFIQFSKVLDNLSSQSVSIKTTIQILQLIENFVFLFSELGFKDWCDKIDFQQNNHFIDRQKIYSILLKASQVYYSCSAIKYQKFFDSNKSEYDPNHFTKFVLTMFSLYAIFQELIKTDESINLDANNFTGSTKFSQSASLNDVLPKLSIPDQKWLQLLHQVQFYFKAESEFKQPILDQYNNQFNDFESKEVKFYIELILNQNQQVCLALEELLNDITHNQQHKLYQMVYTLFYLPKSFQQYRDITFYARISLFYFKQIPRMYQYNCLSLSYSKYEIQLGGQTFSKFNSYEKKRYTDFYLSENEEKYQQIILPVNENFQYKTENQVIGQQNEKPEQYTRKQFYSQQFIQLNDNLKYIYLLTAIQDQQIQLDKIEENILVKQIIHKERISYSKDIQLNRLKDDDKLSVKLISQLCKIGCDLNEKQSFCKLLFNLIEILNFLYNFVSQNAQKILRDFLESIRQQIIQKKEDNKIDDFEFQSIQSAVCILTYQINNHLNSEDQKNILDFRIQIENSFRMNKPLPYSIYYRIMEFILSEQCFFEEISQNQLMILKNYIIKKQNRHVWQFYQQYNIYQQKQYTFNPIQGRILNNGFPISGLPNFIISSEIFQTFYKNVTILFEYKKSKFLGYELPSYKSINYKKGKIKIILLNSSNFIIQEKLEGLQEYETLITQNYMNDLPVYIKSKFNFNQLEQISHDFWYLKNKILVKNRERQLQYEIDLEQNEIYSNNEQLYLIPFTQKFVAESCFYRLFERFESTAYIYSNKTCQTKSNPKQIMFYRLGISFLYQNENLLSNDYKDYQISREQTLQTLQGLQNYLILEKSQNFMDCKESLKKVIISHHPIIKTVDYKIKTDLNMLKYPSYFTYDVNEELGLLSSQTVSGNIYLALLYYKEGDIIQDKLTCLLSESEELKLIEYYEQYFSKLELAPLNYQKLLINSNDISFNSNTALDYKTNINQFNKKSSNLESEMKQFLKSSYSNFNDVSIQLGKLISNWKDSEFSISLFYKIYQNIVFDQDYNKEQYQYLLQFWFLKNKDSHHMYNILIKILQSAIQYPNQFKQIEKPQHFGFNRSFQLNDYSFFTRDIPFISFRSVERYQVYQIRDKIQNLVSQKYLDSNFQPLVTCNYLYEYKTQLELKNSIERIFEIQNAVAHQNPYYDIIDTLVQKRRNYEVNQFFQELSKTFDKFSFIPAIISLTNIQNIKYQNPNSQILKIQINGIKLNYNDEISLLENTWSCDNLNQQEILSGMIKFVQKSVEQKQNIQFIFDQLEINEQNLTNYIIKCGYGSNFIHELRQSYQLYSQKPREHYDLVEDKNIEDLKECFNITNYPEWLLFEFQNNILIREQQKELTLSLFNDNVNSIYQLNMGEGKTSVILMLLCQMIPDRKNIIRINCIESLYGIMQDILRNKFSGMFRKKIYLLPFSRDIDFTEENIQKLEKILSDIRDQKGVLLMTPEQRQCFQLKNQEILLEYLETKDADNVFDWRQHHFITNESHTRGSDFVLPITSIGILTVGKDMNKDKFMQAAMRLRDLDFKQSVVVWGSEEISSRIAKLNNINLDEIKTKHVIIWVTYNTIIKNEKDLYPVTLLKFKEQIKSNSLQIQKRHLSTPIKSLIFYLENHVHDEIEILYQHSPQLKSTLSIIQEKSQKFINDFVSHIQNDQLDHQLLNYIQAQIKNLNFNDIISKIKGKLPDQIMTYDVNFDCDEENEQEVEEIQQQEQVVKTKTANAQTEKLWDFNLIFENNFIKNCLTYQKQYPNLFSIKDHFQRSSFKDLMQIKWNENIYVTQNFMKTVNEVDYYQTYQNDYFRPIGMFLIHNISQPKIILLSGFEADFIIKILEQKKQEFVCMMHIDDLENDPLITPRSINLVQTENLKNLFMILKLINGQCYFKNDELINLKKCLGLIQEDGLDSDIEKSNKIYDILKQAQLVQNCQFTTQLLEMMNDNNKSDIIQQIEKQFNINLFELLRNILKNSIFDESTKSIDLLKIFSCLAAIRGKANQFVQSTLKNMIQIKFEWHI</sequence>
<keyword evidence="6" id="KW-0788">Thiol protease</keyword>
<dbReference type="InterPro" id="IPR022099">
    <property type="entry name" value="DUF3638"/>
</dbReference>
<keyword evidence="4" id="KW-0833">Ubl conjugation pathway</keyword>
<dbReference type="PANTHER" id="PTHR13367:SF33">
    <property type="entry name" value="P-LOOP CONTAINING NUCLEOSIDE TRIPHOSPHATE HYDROLASE PROTEIN"/>
    <property type="match status" value="1"/>
</dbReference>
<proteinExistence type="predicted"/>
<evidence type="ECO:0000256" key="3">
    <source>
        <dbReference type="ARBA" id="ARBA00022670"/>
    </source>
</evidence>
<dbReference type="PANTHER" id="PTHR13367">
    <property type="entry name" value="UBIQUITIN THIOESTERASE"/>
    <property type="match status" value="1"/>
</dbReference>
<accession>A0A1B9C253</accession>
<feature type="domain" description="DUF3638" evidence="7">
    <location>
        <begin position="1753"/>
        <end position="1902"/>
    </location>
</feature>
<protein>
    <recommendedName>
        <fullName evidence="2">ubiquitinyl hydrolase 1</fullName>
        <ecNumber evidence="2">3.4.19.12</ecNumber>
    </recommendedName>
</protein>
<evidence type="ECO:0000313" key="8">
    <source>
        <dbReference type="EMBL" id="OCB06981.1"/>
    </source>
</evidence>
<comment type="catalytic activity">
    <reaction evidence="1">
        <text>Thiol-dependent hydrolysis of ester, thioester, amide, peptide and isopeptide bonds formed by the C-terminal Gly of ubiquitin (a 76-residue protein attached to proteins as an intracellular targeting signal).</text>
        <dbReference type="EC" id="3.4.19.12"/>
    </reaction>
</comment>
<evidence type="ECO:0000256" key="1">
    <source>
        <dbReference type="ARBA" id="ARBA00000707"/>
    </source>
</evidence>
<evidence type="ECO:0000256" key="2">
    <source>
        <dbReference type="ARBA" id="ARBA00012759"/>
    </source>
</evidence>
<dbReference type="GO" id="GO:0006508">
    <property type="term" value="P:proteolysis"/>
    <property type="evidence" value="ECO:0007669"/>
    <property type="project" value="UniProtKB-KW"/>
</dbReference>
<reference evidence="8" key="1">
    <citation type="submission" date="2011-11" db="EMBL/GenBank/DDBJ databases">
        <title>The Genome Sequence of Tetrahymena thermophila SB210.</title>
        <authorList>
            <consortium name="The Broad Institute Genome Sequencing Platform"/>
            <person name="Russ C."/>
            <person name="Coyne R.S."/>
            <person name="Orias E."/>
            <person name="Taverna S.D."/>
            <person name="Papazyan R."/>
            <person name="Young S.K."/>
            <person name="Zeng Q."/>
            <person name="Gargeya S."/>
            <person name="Fitzgerald M."/>
            <person name="Haas B."/>
            <person name="Abouelleil A."/>
            <person name="Alvarado L."/>
            <person name="Arachchi H.M."/>
            <person name="Berlin A."/>
            <person name="Brown A."/>
            <person name="Chapman S.B."/>
            <person name="Chen Z."/>
            <person name="Dunbar C."/>
            <person name="Freedman E."/>
            <person name="Gearin G."/>
            <person name="Goldberg J."/>
            <person name="Griggs A."/>
            <person name="Gujja S."/>
            <person name="Heiman D."/>
            <person name="Howarth C."/>
            <person name="Lui A."/>
            <person name="MacDonald P.J.P."/>
            <person name="Montmayeur A."/>
            <person name="Murphy C."/>
            <person name="Neiman D."/>
            <person name="Pearson M."/>
            <person name="Priest M."/>
            <person name="Roberts A."/>
            <person name="Saif S."/>
            <person name="Shea T."/>
            <person name="Sisk P."/>
            <person name="Stolte C."/>
            <person name="Sykes S."/>
            <person name="Wortman J."/>
            <person name="Nusbaum C."/>
            <person name="Birren B."/>
        </authorList>
    </citation>
    <scope>NUCLEOTIDE SEQUENCE [LARGE SCALE GENOMIC DNA]</scope>
    <source>
        <strain evidence="8">SB210</strain>
    </source>
</reference>